<feature type="coiled-coil region" evidence="1">
    <location>
        <begin position="194"/>
        <end position="228"/>
    </location>
</feature>
<evidence type="ECO:0000313" key="5">
    <source>
        <dbReference type="Proteomes" id="UP000567179"/>
    </source>
</evidence>
<organism evidence="3 5">
    <name type="scientific">Psilocybe cf. subviscida</name>
    <dbReference type="NCBI Taxonomy" id="2480587"/>
    <lineage>
        <taxon>Eukaryota</taxon>
        <taxon>Fungi</taxon>
        <taxon>Dikarya</taxon>
        <taxon>Basidiomycota</taxon>
        <taxon>Agaricomycotina</taxon>
        <taxon>Agaricomycetes</taxon>
        <taxon>Agaricomycetidae</taxon>
        <taxon>Agaricales</taxon>
        <taxon>Agaricineae</taxon>
        <taxon>Strophariaceae</taxon>
        <taxon>Psilocybe</taxon>
    </lineage>
</organism>
<dbReference type="Proteomes" id="UP000567179">
    <property type="component" value="Unassembled WGS sequence"/>
</dbReference>
<name>A0A8H5B0V2_9AGAR</name>
<keyword evidence="1" id="KW-0175">Coiled coil</keyword>
<accession>A0A8H5B0V2</accession>
<evidence type="ECO:0000313" key="4">
    <source>
        <dbReference type="EMBL" id="KAF5313948.1"/>
    </source>
</evidence>
<dbReference type="EMBL" id="JAACJJ010000046">
    <property type="protein sequence ID" value="KAF5313943.1"/>
    <property type="molecule type" value="Genomic_DNA"/>
</dbReference>
<comment type="caution">
    <text evidence="3">The sequence shown here is derived from an EMBL/GenBank/DDBJ whole genome shotgun (WGS) entry which is preliminary data.</text>
</comment>
<dbReference type="InterPro" id="IPR011990">
    <property type="entry name" value="TPR-like_helical_dom_sf"/>
</dbReference>
<dbReference type="EMBL" id="JAACJJ010000046">
    <property type="protein sequence ID" value="KAF5313948.1"/>
    <property type="molecule type" value="Genomic_DNA"/>
</dbReference>
<protein>
    <recommendedName>
        <fullName evidence="6">PIN domain-containing protein</fullName>
    </recommendedName>
</protein>
<sequence length="287" mass="31822">MLTFLATLLKHRAAVDALARSMPWADLAAFFATIPCKILISQGLMAAPGKPVPPALQPGTDCWPMITSGCPPLLPEDWCLRGMEWVGRKVYERGFWKLGKDRKPELEVLKASESTELTDGTIEDDDGDDSCSSSPGAGGASAEAKVHAGSNFVHRWVRITRCAINISSEVEGFTWVPGTRDWCIEGRLAEKVALWKEEDRVERLEEERRQESKENENNSEEIKALKARHRYLKSLLQSARQSASLLCIVPGHTILVVDTNILLSLLSIVSSLIESQKWTVVVPQAQM</sequence>
<evidence type="ECO:0008006" key="6">
    <source>
        <dbReference type="Google" id="ProtNLM"/>
    </source>
</evidence>
<feature type="region of interest" description="Disordered" evidence="2">
    <location>
        <begin position="109"/>
        <end position="142"/>
    </location>
</feature>
<dbReference type="AlphaFoldDB" id="A0A8H5B0V2"/>
<proteinExistence type="predicted"/>
<dbReference type="Gene3D" id="3.40.50.1010">
    <property type="entry name" value="5'-nuclease"/>
    <property type="match status" value="1"/>
</dbReference>
<keyword evidence="5" id="KW-1185">Reference proteome</keyword>
<gene>
    <name evidence="3" type="ORF">D9619_013121</name>
    <name evidence="4" type="ORF">D9619_013126</name>
</gene>
<reference evidence="3 5" key="1">
    <citation type="journal article" date="2020" name="ISME J.">
        <title>Uncovering the hidden diversity of litter-decomposition mechanisms in mushroom-forming fungi.</title>
        <authorList>
            <person name="Floudas D."/>
            <person name="Bentzer J."/>
            <person name="Ahren D."/>
            <person name="Johansson T."/>
            <person name="Persson P."/>
            <person name="Tunlid A."/>
        </authorList>
    </citation>
    <scope>NUCLEOTIDE SEQUENCE [LARGE SCALE GENOMIC DNA]</scope>
    <source>
        <strain evidence="3 5">CBS 101986</strain>
    </source>
</reference>
<feature type="compositionally biased region" description="Low complexity" evidence="2">
    <location>
        <begin position="130"/>
        <end position="142"/>
    </location>
</feature>
<evidence type="ECO:0000313" key="3">
    <source>
        <dbReference type="EMBL" id="KAF5313943.1"/>
    </source>
</evidence>
<evidence type="ECO:0000256" key="1">
    <source>
        <dbReference type="SAM" id="Coils"/>
    </source>
</evidence>
<dbReference type="OrthoDB" id="2017974at2759"/>
<dbReference type="SUPFAM" id="SSF48452">
    <property type="entry name" value="TPR-like"/>
    <property type="match status" value="1"/>
</dbReference>
<evidence type="ECO:0000256" key="2">
    <source>
        <dbReference type="SAM" id="MobiDB-lite"/>
    </source>
</evidence>